<evidence type="ECO:0000256" key="9">
    <source>
        <dbReference type="ARBA" id="ARBA00032824"/>
    </source>
</evidence>
<comment type="caution">
    <text evidence="15">The sequence shown here is derived from an EMBL/GenBank/DDBJ whole genome shotgun (WGS) entry which is preliminary data.</text>
</comment>
<feature type="domain" description="Thioredoxin" evidence="14">
    <location>
        <begin position="5"/>
        <end position="158"/>
    </location>
</feature>
<keyword evidence="5" id="KW-0049">Antioxidant</keyword>
<evidence type="ECO:0000256" key="13">
    <source>
        <dbReference type="PIRSR" id="PIRSR000239-1"/>
    </source>
</evidence>
<dbReference type="AlphaFoldDB" id="A0A2S8G675"/>
<evidence type="ECO:0000259" key="14">
    <source>
        <dbReference type="PROSITE" id="PS51352"/>
    </source>
</evidence>
<proteinExistence type="inferred from homology"/>
<dbReference type="PIRSF" id="PIRSF000239">
    <property type="entry name" value="AHPC"/>
    <property type="match status" value="1"/>
</dbReference>
<evidence type="ECO:0000256" key="8">
    <source>
        <dbReference type="ARBA" id="ARBA00023284"/>
    </source>
</evidence>
<dbReference type="GO" id="GO:0045454">
    <property type="term" value="P:cell redox homeostasis"/>
    <property type="evidence" value="ECO:0007669"/>
    <property type="project" value="TreeGrafter"/>
</dbReference>
<accession>A0A2S8G675</accession>
<evidence type="ECO:0000256" key="2">
    <source>
        <dbReference type="ARBA" id="ARBA00011245"/>
    </source>
</evidence>
<dbReference type="EC" id="1.11.1.24" evidence="3"/>
<keyword evidence="7" id="KW-1015">Disulfide bond</keyword>
<dbReference type="RefSeq" id="WP_105328198.1">
    <property type="nucleotide sequence ID" value="NZ_PUHY01000004.1"/>
</dbReference>
<dbReference type="PANTHER" id="PTHR42801">
    <property type="entry name" value="THIOREDOXIN-DEPENDENT PEROXIDE REDUCTASE"/>
    <property type="match status" value="1"/>
</dbReference>
<dbReference type="GO" id="GO:0005737">
    <property type="term" value="C:cytoplasm"/>
    <property type="evidence" value="ECO:0007669"/>
    <property type="project" value="TreeGrafter"/>
</dbReference>
<dbReference type="InterPro" id="IPR000866">
    <property type="entry name" value="AhpC/TSA"/>
</dbReference>
<dbReference type="InterPro" id="IPR036249">
    <property type="entry name" value="Thioredoxin-like_sf"/>
</dbReference>
<keyword evidence="8" id="KW-0676">Redox-active center</keyword>
<protein>
    <recommendedName>
        <fullName evidence="3">thioredoxin-dependent peroxiredoxin</fullName>
        <ecNumber evidence="3">1.11.1.24</ecNumber>
    </recommendedName>
    <alternativeName>
        <fullName evidence="9">Thioredoxin peroxidase</fullName>
    </alternativeName>
    <alternativeName>
        <fullName evidence="11">Thioredoxin-dependent peroxiredoxin Bcp</fullName>
    </alternativeName>
</protein>
<dbReference type="FunFam" id="3.40.30.10:FF:000007">
    <property type="entry name" value="Thioredoxin-dependent thiol peroxidase"/>
    <property type="match status" value="1"/>
</dbReference>
<evidence type="ECO:0000256" key="3">
    <source>
        <dbReference type="ARBA" id="ARBA00013017"/>
    </source>
</evidence>
<dbReference type="GO" id="GO:0034599">
    <property type="term" value="P:cellular response to oxidative stress"/>
    <property type="evidence" value="ECO:0007669"/>
    <property type="project" value="TreeGrafter"/>
</dbReference>
<keyword evidence="4 15" id="KW-0575">Peroxidase</keyword>
<dbReference type="OrthoDB" id="9812811at2"/>
<dbReference type="GO" id="GO:0008379">
    <property type="term" value="F:thioredoxin peroxidase activity"/>
    <property type="evidence" value="ECO:0007669"/>
    <property type="project" value="TreeGrafter"/>
</dbReference>
<evidence type="ECO:0000256" key="1">
    <source>
        <dbReference type="ARBA" id="ARBA00003330"/>
    </source>
</evidence>
<dbReference type="Pfam" id="PF00578">
    <property type="entry name" value="AhpC-TSA"/>
    <property type="match status" value="1"/>
</dbReference>
<evidence type="ECO:0000313" key="16">
    <source>
        <dbReference type="Proteomes" id="UP000238322"/>
    </source>
</evidence>
<feature type="active site" description="Cysteine sulfenic acid (-SOH) intermediate; for peroxidase activity" evidence="13">
    <location>
        <position position="47"/>
    </location>
</feature>
<evidence type="ECO:0000256" key="7">
    <source>
        <dbReference type="ARBA" id="ARBA00023157"/>
    </source>
</evidence>
<evidence type="ECO:0000256" key="11">
    <source>
        <dbReference type="ARBA" id="ARBA00042639"/>
    </source>
</evidence>
<dbReference type="SUPFAM" id="SSF52833">
    <property type="entry name" value="Thioredoxin-like"/>
    <property type="match status" value="1"/>
</dbReference>
<dbReference type="Gene3D" id="3.40.30.10">
    <property type="entry name" value="Glutaredoxin"/>
    <property type="match status" value="1"/>
</dbReference>
<dbReference type="InterPro" id="IPR013766">
    <property type="entry name" value="Thioredoxin_domain"/>
</dbReference>
<comment type="similarity">
    <text evidence="10">Belongs to the peroxiredoxin family. BCP/PrxQ subfamily.</text>
</comment>
<dbReference type="CDD" id="cd03017">
    <property type="entry name" value="PRX_BCP"/>
    <property type="match status" value="1"/>
</dbReference>
<dbReference type="PANTHER" id="PTHR42801:SF4">
    <property type="entry name" value="AHPC_TSA FAMILY PROTEIN"/>
    <property type="match status" value="1"/>
</dbReference>
<gene>
    <name evidence="15" type="ORF">C5Y83_03175</name>
</gene>
<sequence length="158" mass="17565">MAEWVEEGSKAPSFTLTSDDGTKVKLADLKGSIVVLYFYPKDDTPGCTKEACAFRDRESELTKHGVKVLGVSPDDKDSHAAFRDKFNLNFPLLADKDHKVAEKYGAWREKNMYGKVSMGIQRSTFLIDADGKIAKVWKRVQVDGHDAKVLEAVAKLKG</sequence>
<dbReference type="InterPro" id="IPR024706">
    <property type="entry name" value="Peroxiredoxin_AhpC-typ"/>
</dbReference>
<evidence type="ECO:0000256" key="4">
    <source>
        <dbReference type="ARBA" id="ARBA00022559"/>
    </source>
</evidence>
<evidence type="ECO:0000256" key="5">
    <source>
        <dbReference type="ARBA" id="ARBA00022862"/>
    </source>
</evidence>
<organism evidence="15 16">
    <name type="scientific">Blastopirellula marina</name>
    <dbReference type="NCBI Taxonomy" id="124"/>
    <lineage>
        <taxon>Bacteria</taxon>
        <taxon>Pseudomonadati</taxon>
        <taxon>Planctomycetota</taxon>
        <taxon>Planctomycetia</taxon>
        <taxon>Pirellulales</taxon>
        <taxon>Pirellulaceae</taxon>
        <taxon>Blastopirellula</taxon>
    </lineage>
</organism>
<dbReference type="InterPro" id="IPR050924">
    <property type="entry name" value="Peroxiredoxin_BCP/PrxQ"/>
</dbReference>
<evidence type="ECO:0000256" key="12">
    <source>
        <dbReference type="ARBA" id="ARBA00049091"/>
    </source>
</evidence>
<dbReference type="Proteomes" id="UP000238322">
    <property type="component" value="Unassembled WGS sequence"/>
</dbReference>
<reference evidence="15 16" key="1">
    <citation type="submission" date="2018-02" db="EMBL/GenBank/DDBJ databases">
        <title>Comparative genomes isolates from brazilian mangrove.</title>
        <authorList>
            <person name="Araujo J.E."/>
            <person name="Taketani R.G."/>
            <person name="Silva M.C.P."/>
            <person name="Loureco M.V."/>
            <person name="Andreote F.D."/>
        </authorList>
    </citation>
    <scope>NUCLEOTIDE SEQUENCE [LARGE SCALE GENOMIC DNA]</scope>
    <source>
        <strain evidence="15 16">Hex-1 MGV</strain>
    </source>
</reference>
<name>A0A2S8G675_9BACT</name>
<dbReference type="EMBL" id="PUHY01000004">
    <property type="protein sequence ID" value="PQO39761.1"/>
    <property type="molecule type" value="Genomic_DNA"/>
</dbReference>
<dbReference type="PROSITE" id="PS51352">
    <property type="entry name" value="THIOREDOXIN_2"/>
    <property type="match status" value="1"/>
</dbReference>
<evidence type="ECO:0000313" key="15">
    <source>
        <dbReference type="EMBL" id="PQO39761.1"/>
    </source>
</evidence>
<dbReference type="NCBIfam" id="NF006960">
    <property type="entry name" value="PRK09437.1"/>
    <property type="match status" value="1"/>
</dbReference>
<comment type="subunit">
    <text evidence="2">Monomer.</text>
</comment>
<comment type="catalytic activity">
    <reaction evidence="12">
        <text>a hydroperoxide + [thioredoxin]-dithiol = an alcohol + [thioredoxin]-disulfide + H2O</text>
        <dbReference type="Rhea" id="RHEA:62620"/>
        <dbReference type="Rhea" id="RHEA-COMP:10698"/>
        <dbReference type="Rhea" id="RHEA-COMP:10700"/>
        <dbReference type="ChEBI" id="CHEBI:15377"/>
        <dbReference type="ChEBI" id="CHEBI:29950"/>
        <dbReference type="ChEBI" id="CHEBI:30879"/>
        <dbReference type="ChEBI" id="CHEBI:35924"/>
        <dbReference type="ChEBI" id="CHEBI:50058"/>
        <dbReference type="EC" id="1.11.1.24"/>
    </reaction>
</comment>
<keyword evidence="6" id="KW-0560">Oxidoreductase</keyword>
<evidence type="ECO:0000256" key="6">
    <source>
        <dbReference type="ARBA" id="ARBA00023002"/>
    </source>
</evidence>
<evidence type="ECO:0000256" key="10">
    <source>
        <dbReference type="ARBA" id="ARBA00038489"/>
    </source>
</evidence>
<comment type="function">
    <text evidence="1">Thiol-specific peroxidase that catalyzes the reduction of hydrogen peroxide and organic hydroperoxides to water and alcohols, respectively. Plays a role in cell protection against oxidative stress by detoxifying peroxides and as sensor of hydrogen peroxide-mediated signaling events.</text>
</comment>